<proteinExistence type="predicted"/>
<sequence>MNRNVGTTFKTELNRMNSRSTKICTQRYNGGIPLFAMAAMALLSMMKPTGIEAFSFLGDLPIRESIPLSVDETMTRNPSRRNFMGMASALIVAAPLLSDPTLANAAQDTTDAKERFVAARKELRDLIDNYSEITAKGGGDAVRSRLGTQGISSNLFGIQKILKTLTDDAEDLVEYTEMMEEFNAYYFQAEGAAYQSMFIEHSSAKGTPETILKTAKADILQMEKYMDQLAVQLKL</sequence>
<reference evidence="1" key="1">
    <citation type="submission" date="2021-01" db="EMBL/GenBank/DDBJ databases">
        <authorList>
            <person name="Corre E."/>
            <person name="Pelletier E."/>
            <person name="Niang G."/>
            <person name="Scheremetjew M."/>
            <person name="Finn R."/>
            <person name="Kale V."/>
            <person name="Holt S."/>
            <person name="Cochrane G."/>
            <person name="Meng A."/>
            <person name="Brown T."/>
            <person name="Cohen L."/>
        </authorList>
    </citation>
    <scope>NUCLEOTIDE SEQUENCE</scope>
    <source>
        <strain evidence="1">10249 10 AB</strain>
    </source>
</reference>
<name>A0A7S4ERA7_9STRA</name>
<accession>A0A7S4ERA7</accession>
<organism evidence="1">
    <name type="scientific">Pseudo-nitzschia australis</name>
    <dbReference type="NCBI Taxonomy" id="44445"/>
    <lineage>
        <taxon>Eukaryota</taxon>
        <taxon>Sar</taxon>
        <taxon>Stramenopiles</taxon>
        <taxon>Ochrophyta</taxon>
        <taxon>Bacillariophyta</taxon>
        <taxon>Bacillariophyceae</taxon>
        <taxon>Bacillariophycidae</taxon>
        <taxon>Bacillariales</taxon>
        <taxon>Bacillariaceae</taxon>
        <taxon>Pseudo-nitzschia</taxon>
    </lineage>
</organism>
<dbReference type="AlphaFoldDB" id="A0A7S4ERA7"/>
<gene>
    <name evidence="1" type="ORF">PAUS00366_LOCUS22375</name>
</gene>
<dbReference type="EMBL" id="HBIX01034257">
    <property type="protein sequence ID" value="CAE0729590.1"/>
    <property type="molecule type" value="Transcribed_RNA"/>
</dbReference>
<evidence type="ECO:0000313" key="1">
    <source>
        <dbReference type="EMBL" id="CAE0729590.1"/>
    </source>
</evidence>
<protein>
    <submittedName>
        <fullName evidence="1">Uncharacterized protein</fullName>
    </submittedName>
</protein>